<feature type="compositionally biased region" description="Acidic residues" evidence="1">
    <location>
        <begin position="76"/>
        <end position="87"/>
    </location>
</feature>
<proteinExistence type="predicted"/>
<sequence>MSAKELVRWLTDGRGQIVSCHEQIPIVGDTPAPKPSISRVSPLCFTFSLPISWTPKTRWHETLRKPSASIQAPQANEEDAPLETDGL</sequence>
<reference evidence="2" key="1">
    <citation type="journal article" date="2020" name="Stud. Mycol.">
        <title>101 Dothideomycetes genomes: a test case for predicting lifestyles and emergence of pathogens.</title>
        <authorList>
            <person name="Haridas S."/>
            <person name="Albert R."/>
            <person name="Binder M."/>
            <person name="Bloem J."/>
            <person name="Labutti K."/>
            <person name="Salamov A."/>
            <person name="Andreopoulos B."/>
            <person name="Baker S."/>
            <person name="Barry K."/>
            <person name="Bills G."/>
            <person name="Bluhm B."/>
            <person name="Cannon C."/>
            <person name="Castanera R."/>
            <person name="Culley D."/>
            <person name="Daum C."/>
            <person name="Ezra D."/>
            <person name="Gonzalez J."/>
            <person name="Henrissat B."/>
            <person name="Kuo A."/>
            <person name="Liang C."/>
            <person name="Lipzen A."/>
            <person name="Lutzoni F."/>
            <person name="Magnuson J."/>
            <person name="Mondo S."/>
            <person name="Nolan M."/>
            <person name="Ohm R."/>
            <person name="Pangilinan J."/>
            <person name="Park H.-J."/>
            <person name="Ramirez L."/>
            <person name="Alfaro M."/>
            <person name="Sun H."/>
            <person name="Tritt A."/>
            <person name="Yoshinaga Y."/>
            <person name="Zwiers L.-H."/>
            <person name="Turgeon B."/>
            <person name="Goodwin S."/>
            <person name="Spatafora J."/>
            <person name="Crous P."/>
            <person name="Grigoriev I."/>
        </authorList>
    </citation>
    <scope>NUCLEOTIDE SEQUENCE</scope>
    <source>
        <strain evidence="2">CBS 262.69</strain>
    </source>
</reference>
<keyword evidence="3" id="KW-1185">Reference proteome</keyword>
<feature type="non-terminal residue" evidence="2">
    <location>
        <position position="87"/>
    </location>
</feature>
<evidence type="ECO:0000313" key="2">
    <source>
        <dbReference type="EMBL" id="KAF2403219.1"/>
    </source>
</evidence>
<accession>A0A6G1I576</accession>
<name>A0A6G1I576_9PEZI</name>
<protein>
    <submittedName>
        <fullName evidence="2">Uncharacterized protein</fullName>
    </submittedName>
</protein>
<dbReference type="AlphaFoldDB" id="A0A6G1I576"/>
<evidence type="ECO:0000313" key="3">
    <source>
        <dbReference type="Proteomes" id="UP000799640"/>
    </source>
</evidence>
<dbReference type="EMBL" id="ML996690">
    <property type="protein sequence ID" value="KAF2403219.1"/>
    <property type="molecule type" value="Genomic_DNA"/>
</dbReference>
<evidence type="ECO:0000256" key="1">
    <source>
        <dbReference type="SAM" id="MobiDB-lite"/>
    </source>
</evidence>
<dbReference type="Proteomes" id="UP000799640">
    <property type="component" value="Unassembled WGS sequence"/>
</dbReference>
<feature type="region of interest" description="Disordered" evidence="1">
    <location>
        <begin position="64"/>
        <end position="87"/>
    </location>
</feature>
<organism evidence="2 3">
    <name type="scientific">Trichodelitschia bisporula</name>
    <dbReference type="NCBI Taxonomy" id="703511"/>
    <lineage>
        <taxon>Eukaryota</taxon>
        <taxon>Fungi</taxon>
        <taxon>Dikarya</taxon>
        <taxon>Ascomycota</taxon>
        <taxon>Pezizomycotina</taxon>
        <taxon>Dothideomycetes</taxon>
        <taxon>Dothideomycetes incertae sedis</taxon>
        <taxon>Phaeotrichales</taxon>
        <taxon>Phaeotrichaceae</taxon>
        <taxon>Trichodelitschia</taxon>
    </lineage>
</organism>
<gene>
    <name evidence="2" type="ORF">EJ06DRAFT_528164</name>
</gene>